<comment type="caution">
    <text evidence="3">The sequence shown here is derived from an EMBL/GenBank/DDBJ whole genome shotgun (WGS) entry which is preliminary data.</text>
</comment>
<evidence type="ECO:0008006" key="5">
    <source>
        <dbReference type="Google" id="ProtNLM"/>
    </source>
</evidence>
<sequence>MSVRYARSAALALGAIVVASCSSVVGTATTPESTTPEPAPVRPTLTDPKIQPPDQDNKYTRSTGRPHVVFDPCTWFMPDDVASIGYDERSRKRGIDLVAEYSFLSCRFQTPEFTTTLRINSGNVTWDEDQQKNGSWLQNTEVNGRQAAHGQDPATSKAGSPTCEIHMRTRVGVVFVTQSLSTLGEKRGIDSCTNLDHIASVVEKSIGKEN</sequence>
<evidence type="ECO:0000313" key="3">
    <source>
        <dbReference type="EMBL" id="GGK65611.1"/>
    </source>
</evidence>
<feature type="region of interest" description="Disordered" evidence="1">
    <location>
        <begin position="27"/>
        <end position="63"/>
    </location>
</feature>
<dbReference type="InterPro" id="IPR024520">
    <property type="entry name" value="DUF3558"/>
</dbReference>
<dbReference type="RefSeq" id="WP_229684226.1">
    <property type="nucleotide sequence ID" value="NZ_BMMW01000005.1"/>
</dbReference>
<dbReference type="Proteomes" id="UP000612956">
    <property type="component" value="Unassembled WGS sequence"/>
</dbReference>
<evidence type="ECO:0000256" key="2">
    <source>
        <dbReference type="SAM" id="SignalP"/>
    </source>
</evidence>
<reference evidence="3" key="2">
    <citation type="submission" date="2020-09" db="EMBL/GenBank/DDBJ databases">
        <authorList>
            <person name="Sun Q."/>
            <person name="Zhou Y."/>
        </authorList>
    </citation>
    <scope>NUCLEOTIDE SEQUENCE</scope>
    <source>
        <strain evidence="3">CGMCC 4.7278</strain>
    </source>
</reference>
<keyword evidence="2" id="KW-0732">Signal</keyword>
<feature type="compositionally biased region" description="Low complexity" evidence="1">
    <location>
        <begin position="27"/>
        <end position="36"/>
    </location>
</feature>
<dbReference type="AlphaFoldDB" id="A0A917QS26"/>
<reference evidence="3" key="1">
    <citation type="journal article" date="2014" name="Int. J. Syst. Evol. Microbiol.">
        <title>Complete genome sequence of Corynebacterium casei LMG S-19264T (=DSM 44701T), isolated from a smear-ripened cheese.</title>
        <authorList>
            <consortium name="US DOE Joint Genome Institute (JGI-PGF)"/>
            <person name="Walter F."/>
            <person name="Albersmeier A."/>
            <person name="Kalinowski J."/>
            <person name="Ruckert C."/>
        </authorList>
    </citation>
    <scope>NUCLEOTIDE SEQUENCE</scope>
    <source>
        <strain evidence="3">CGMCC 4.7278</strain>
    </source>
</reference>
<name>A0A917QS26_9NOCA</name>
<dbReference type="PROSITE" id="PS51257">
    <property type="entry name" value="PROKAR_LIPOPROTEIN"/>
    <property type="match status" value="1"/>
</dbReference>
<feature type="signal peptide" evidence="2">
    <location>
        <begin position="1"/>
        <end position="27"/>
    </location>
</feature>
<dbReference type="EMBL" id="BMMW01000005">
    <property type="protein sequence ID" value="GGK65611.1"/>
    <property type="molecule type" value="Genomic_DNA"/>
</dbReference>
<proteinExistence type="predicted"/>
<gene>
    <name evidence="3" type="ORF">GCM10011591_42240</name>
</gene>
<evidence type="ECO:0000256" key="1">
    <source>
        <dbReference type="SAM" id="MobiDB-lite"/>
    </source>
</evidence>
<accession>A0A917QS26</accession>
<organism evidence="3 4">
    <name type="scientific">Nocardia camponoti</name>
    <dbReference type="NCBI Taxonomy" id="1616106"/>
    <lineage>
        <taxon>Bacteria</taxon>
        <taxon>Bacillati</taxon>
        <taxon>Actinomycetota</taxon>
        <taxon>Actinomycetes</taxon>
        <taxon>Mycobacteriales</taxon>
        <taxon>Nocardiaceae</taxon>
        <taxon>Nocardia</taxon>
    </lineage>
</organism>
<keyword evidence="4" id="KW-1185">Reference proteome</keyword>
<dbReference type="Pfam" id="PF12079">
    <property type="entry name" value="DUF3558"/>
    <property type="match status" value="1"/>
</dbReference>
<feature type="chain" id="PRO_5038777336" description="DUF3558 domain-containing protein" evidence="2">
    <location>
        <begin position="28"/>
        <end position="210"/>
    </location>
</feature>
<protein>
    <recommendedName>
        <fullName evidence="5">DUF3558 domain-containing protein</fullName>
    </recommendedName>
</protein>
<evidence type="ECO:0000313" key="4">
    <source>
        <dbReference type="Proteomes" id="UP000612956"/>
    </source>
</evidence>